<dbReference type="GeneID" id="99506180"/>
<dbReference type="RefSeq" id="WP_118844543.1">
    <property type="nucleotide sequence ID" value="NZ_CP032090.1"/>
</dbReference>
<sequence>MNIQTLLSQLKKARKRRIILSYHARGRAGIDVKNEEWAECLSVLKQLFKEFKAAGCNILISWWGEIYIIPKESNTAFELKLSYQSDLKFGYHFKDELKKSAFKVLSFSTPQPQLCIQIKAYRNRASWYVKPIDLVRGESAGLGMHLFHEMMIRLKRYTTPGLELHLDNITREDLLAVIHYGGALSGRNSTLYNVSRQINSRFYYGEILLTQQSVRMKGYSAGLDTEIYIRQKDMTFIRKHLPILDFEQSVIRFE</sequence>
<name>A0AAD0WCY7_9GAMM</name>
<gene>
    <name evidence="1" type="ORF">D0907_11955</name>
</gene>
<dbReference type="AlphaFoldDB" id="A0AAD0WCY7"/>
<reference evidence="1 2" key="1">
    <citation type="submission" date="2018-08" db="EMBL/GenBank/DDBJ databases">
        <title>Draft genome sequence of Pseudoalteromonas donghaensis HJ51.</title>
        <authorList>
            <person name="Oh J."/>
            <person name="Roh D."/>
        </authorList>
    </citation>
    <scope>NUCLEOTIDE SEQUENCE [LARGE SCALE GENOMIC DNA]</scope>
    <source>
        <strain evidence="1 2">HJ51</strain>
    </source>
</reference>
<evidence type="ECO:0000313" key="1">
    <source>
        <dbReference type="EMBL" id="AXV65932.1"/>
    </source>
</evidence>
<dbReference type="Proteomes" id="UP000264605">
    <property type="component" value="Chromosome"/>
</dbReference>
<proteinExistence type="predicted"/>
<accession>A0AAD0WCY7</accession>
<dbReference type="EMBL" id="CP032090">
    <property type="protein sequence ID" value="AXV65932.1"/>
    <property type="molecule type" value="Genomic_DNA"/>
</dbReference>
<organism evidence="1 2">
    <name type="scientific">Pseudoalteromonas lipolytica</name>
    <dbReference type="NCBI Taxonomy" id="570156"/>
    <lineage>
        <taxon>Bacteria</taxon>
        <taxon>Pseudomonadati</taxon>
        <taxon>Pseudomonadota</taxon>
        <taxon>Gammaproteobacteria</taxon>
        <taxon>Alteromonadales</taxon>
        <taxon>Pseudoalteromonadaceae</taxon>
        <taxon>Pseudoalteromonas</taxon>
    </lineage>
</organism>
<dbReference type="KEGG" id="pdj:D0907_11955"/>
<evidence type="ECO:0000313" key="2">
    <source>
        <dbReference type="Proteomes" id="UP000264605"/>
    </source>
</evidence>
<protein>
    <submittedName>
        <fullName evidence="1">Uncharacterized protein</fullName>
    </submittedName>
</protein>